<proteinExistence type="predicted"/>
<name>A0ACC0B6T3_CATRO</name>
<reference evidence="2" key="1">
    <citation type="journal article" date="2023" name="Nat. Plants">
        <title>Single-cell RNA sequencing provides a high-resolution roadmap for understanding the multicellular compartmentation of specialized metabolism.</title>
        <authorList>
            <person name="Sun S."/>
            <person name="Shen X."/>
            <person name="Li Y."/>
            <person name="Li Y."/>
            <person name="Wang S."/>
            <person name="Li R."/>
            <person name="Zhang H."/>
            <person name="Shen G."/>
            <person name="Guo B."/>
            <person name="Wei J."/>
            <person name="Xu J."/>
            <person name="St-Pierre B."/>
            <person name="Chen S."/>
            <person name="Sun C."/>
        </authorList>
    </citation>
    <scope>NUCLEOTIDE SEQUENCE [LARGE SCALE GENOMIC DNA]</scope>
</reference>
<accession>A0ACC0B6T3</accession>
<evidence type="ECO:0000313" key="1">
    <source>
        <dbReference type="EMBL" id="KAI5668243.1"/>
    </source>
</evidence>
<dbReference type="Proteomes" id="UP001060085">
    <property type="component" value="Linkage Group LG04"/>
</dbReference>
<comment type="caution">
    <text evidence="1">The sequence shown here is derived from an EMBL/GenBank/DDBJ whole genome shotgun (WGS) entry which is preliminary data.</text>
</comment>
<protein>
    <submittedName>
        <fullName evidence="1">Uncharacterized protein</fullName>
    </submittedName>
</protein>
<keyword evidence="2" id="KW-1185">Reference proteome</keyword>
<dbReference type="EMBL" id="CM044704">
    <property type="protein sequence ID" value="KAI5668243.1"/>
    <property type="molecule type" value="Genomic_DNA"/>
</dbReference>
<organism evidence="1 2">
    <name type="scientific">Catharanthus roseus</name>
    <name type="common">Madagascar periwinkle</name>
    <name type="synonym">Vinca rosea</name>
    <dbReference type="NCBI Taxonomy" id="4058"/>
    <lineage>
        <taxon>Eukaryota</taxon>
        <taxon>Viridiplantae</taxon>
        <taxon>Streptophyta</taxon>
        <taxon>Embryophyta</taxon>
        <taxon>Tracheophyta</taxon>
        <taxon>Spermatophyta</taxon>
        <taxon>Magnoliopsida</taxon>
        <taxon>eudicotyledons</taxon>
        <taxon>Gunneridae</taxon>
        <taxon>Pentapetalae</taxon>
        <taxon>asterids</taxon>
        <taxon>lamiids</taxon>
        <taxon>Gentianales</taxon>
        <taxon>Apocynaceae</taxon>
        <taxon>Rauvolfioideae</taxon>
        <taxon>Vinceae</taxon>
        <taxon>Catharanthinae</taxon>
        <taxon>Catharanthus</taxon>
    </lineage>
</organism>
<gene>
    <name evidence="1" type="ORF">M9H77_18096</name>
</gene>
<sequence length="220" mass="24948">MPNLEKPEGTVVVLIFCVLSGFVFGFTLSKVIPRVRRKKFHWIVNISIQKSRLNLSRAMKAIHKSANIMLKSEFCTYYKAPMPCGMNFYIKKLYWSSREFSLVIHCLFAPRIAVLARLNNSNIMSPLAYALSPECALVVYQWPEHGTLIELLHGNEQNDLGWECCYKIALELAAGLAFLHGCFINPSKSLETLKFLLEPSEYAYTMRVTAAGNIYSLGII</sequence>
<evidence type="ECO:0000313" key="2">
    <source>
        <dbReference type="Proteomes" id="UP001060085"/>
    </source>
</evidence>